<sequence>MPAQKYYVVWKGRKPGIYNSWDECRQQTDGFEGARYKSYKTEVEAKVAFKQPSHIVFQGAAKKKNSASNIQKNSSIIKNSLSVDAACSGNPGKMEYRGVHVETGEEWFLMQFDLGTNNIGEFLAIVHGLAELKRRRLNIPVYTDSMTALSWIKKKKCGSKLPEDASTKNMFELVRRAEKWLQENTWEQPLLKWDTEKWGEIPADFGRK</sequence>
<dbReference type="InterPro" id="IPR002156">
    <property type="entry name" value="RNaseH_domain"/>
</dbReference>
<dbReference type="Proteomes" id="UP000191055">
    <property type="component" value="Unassembled WGS sequence"/>
</dbReference>
<evidence type="ECO:0000256" key="5">
    <source>
        <dbReference type="ARBA" id="ARBA00012180"/>
    </source>
</evidence>
<evidence type="ECO:0000256" key="7">
    <source>
        <dbReference type="ARBA" id="ARBA00022722"/>
    </source>
</evidence>
<dbReference type="Gene3D" id="3.40.970.10">
    <property type="entry name" value="Ribonuclease H1, N-terminal domain"/>
    <property type="match status" value="1"/>
</dbReference>
<comment type="similarity">
    <text evidence="4 12">Belongs to the RNase H family.</text>
</comment>
<protein>
    <recommendedName>
        <fullName evidence="6 12">Ribonuclease H</fullName>
        <ecNumber evidence="5 12">3.1.26.4</ecNumber>
    </recommendedName>
</protein>
<dbReference type="GO" id="GO:0043137">
    <property type="term" value="P:DNA replication, removal of RNA primer"/>
    <property type="evidence" value="ECO:0007669"/>
    <property type="project" value="TreeGrafter"/>
</dbReference>
<dbReference type="InterPro" id="IPR009027">
    <property type="entry name" value="Ribosomal_bL9/RNase_H1_N"/>
</dbReference>
<dbReference type="Gene3D" id="3.30.420.10">
    <property type="entry name" value="Ribonuclease H-like superfamily/Ribonuclease H"/>
    <property type="match status" value="1"/>
</dbReference>
<comment type="function">
    <text evidence="3 12">Endonuclease that specifically degrades the RNA of RNA-DNA hybrids.</text>
</comment>
<dbReference type="KEGG" id="asx:CDL62_10110"/>
<feature type="binding site" evidence="13">
    <location>
        <position position="144"/>
    </location>
    <ligand>
        <name>Mg(2+)</name>
        <dbReference type="ChEBI" id="CHEBI:18420"/>
        <label>2</label>
    </ligand>
</feature>
<keyword evidence="13" id="KW-0464">Manganese</keyword>
<feature type="binding site" evidence="13">
    <location>
        <position position="121"/>
    </location>
    <ligand>
        <name>Mg(2+)</name>
        <dbReference type="ChEBI" id="CHEBI:18420"/>
        <label>2</label>
    </ligand>
</feature>
<keyword evidence="10 12" id="KW-0378">Hydrolase</keyword>
<comment type="cofactor">
    <cofactor evidence="2">
        <name>Mg(2+)</name>
        <dbReference type="ChEBI" id="CHEBI:18420"/>
    </cofactor>
</comment>
<dbReference type="OrthoDB" id="9811552at2"/>
<dbReference type="STRING" id="889453.SAMN03080601_01656"/>
<comment type="catalytic activity">
    <reaction evidence="1 12">
        <text>Endonucleolytic cleavage to 5'-phosphomonoester.</text>
        <dbReference type="EC" id="3.1.26.4"/>
    </reaction>
</comment>
<feature type="binding site" evidence="13">
    <location>
        <position position="84"/>
    </location>
    <ligand>
        <name>Mg(2+)</name>
        <dbReference type="ChEBI" id="CHEBI:18420"/>
        <label>1</label>
    </ligand>
</feature>
<feature type="domain" description="RNase H type-1" evidence="14">
    <location>
        <begin position="75"/>
        <end position="208"/>
    </location>
</feature>
<evidence type="ECO:0000256" key="13">
    <source>
        <dbReference type="PIRSR" id="PIRSR037839-1"/>
    </source>
</evidence>
<evidence type="ECO:0000256" key="1">
    <source>
        <dbReference type="ARBA" id="ARBA00000077"/>
    </source>
</evidence>
<dbReference type="EC" id="3.1.26.4" evidence="5 12"/>
<evidence type="ECO:0000256" key="6">
    <source>
        <dbReference type="ARBA" id="ARBA00017721"/>
    </source>
</evidence>
<keyword evidence="16" id="KW-1185">Reference proteome</keyword>
<evidence type="ECO:0000256" key="2">
    <source>
        <dbReference type="ARBA" id="ARBA00001946"/>
    </source>
</evidence>
<gene>
    <name evidence="15" type="ORF">SAMN03080601_01656</name>
</gene>
<dbReference type="SUPFAM" id="SSF53098">
    <property type="entry name" value="Ribonuclease H-like"/>
    <property type="match status" value="1"/>
</dbReference>
<dbReference type="RefSeq" id="WP_079557413.1">
    <property type="nucleotide sequence ID" value="NZ_CP021904.1"/>
</dbReference>
<comment type="subcellular location">
    <subcellularLocation>
        <location evidence="12">Cytoplasm</location>
    </subcellularLocation>
</comment>
<evidence type="ECO:0000313" key="15">
    <source>
        <dbReference type="EMBL" id="SKB98508.1"/>
    </source>
</evidence>
<dbReference type="PIRSF" id="PIRSF037839">
    <property type="entry name" value="Ribonuclease_H"/>
    <property type="match status" value="1"/>
</dbReference>
<dbReference type="Pfam" id="PF01693">
    <property type="entry name" value="Cauli_VI"/>
    <property type="match status" value="1"/>
</dbReference>
<organism evidence="15 16">
    <name type="scientific">Alkalitalea saponilacus</name>
    <dbReference type="NCBI Taxonomy" id="889453"/>
    <lineage>
        <taxon>Bacteria</taxon>
        <taxon>Pseudomonadati</taxon>
        <taxon>Bacteroidota</taxon>
        <taxon>Bacteroidia</taxon>
        <taxon>Marinilabiliales</taxon>
        <taxon>Marinilabiliaceae</taxon>
        <taxon>Alkalitalea</taxon>
    </lineage>
</organism>
<evidence type="ECO:0000256" key="8">
    <source>
        <dbReference type="ARBA" id="ARBA00022723"/>
    </source>
</evidence>
<dbReference type="PANTHER" id="PTHR10642:SF26">
    <property type="entry name" value="RIBONUCLEASE H1"/>
    <property type="match status" value="1"/>
</dbReference>
<feature type="binding site" evidence="13">
    <location>
        <position position="204"/>
    </location>
    <ligand>
        <name>Mg(2+)</name>
        <dbReference type="ChEBI" id="CHEBI:18420"/>
        <label>1</label>
    </ligand>
</feature>
<dbReference type="InterPro" id="IPR037056">
    <property type="entry name" value="RNase_H1_N_sf"/>
</dbReference>
<dbReference type="Pfam" id="PF00075">
    <property type="entry name" value="RNase_H"/>
    <property type="match status" value="1"/>
</dbReference>
<dbReference type="GO" id="GO:0046872">
    <property type="term" value="F:metal ion binding"/>
    <property type="evidence" value="ECO:0007669"/>
    <property type="project" value="UniProtKB-KW"/>
</dbReference>
<name>A0A1T5FQP7_9BACT</name>
<dbReference type="InterPro" id="IPR036397">
    <property type="entry name" value="RNaseH_sf"/>
</dbReference>
<proteinExistence type="inferred from homology"/>
<keyword evidence="11 12" id="KW-0460">Magnesium</keyword>
<comment type="cofactor">
    <cofactor evidence="13">
        <name>Mn(2+)</name>
        <dbReference type="ChEBI" id="CHEBI:29035"/>
    </cofactor>
    <cofactor evidence="13">
        <name>Mg(2+)</name>
        <dbReference type="ChEBI" id="CHEBI:18420"/>
    </cofactor>
    <text evidence="13">Binds 2 metal ions per subunit. Manganese or magnesium.</text>
</comment>
<dbReference type="InterPro" id="IPR017290">
    <property type="entry name" value="RNase_H_bac"/>
</dbReference>
<dbReference type="InterPro" id="IPR050092">
    <property type="entry name" value="RNase_H"/>
</dbReference>
<dbReference type="SUPFAM" id="SSF55658">
    <property type="entry name" value="L9 N-domain-like"/>
    <property type="match status" value="1"/>
</dbReference>
<dbReference type="PANTHER" id="PTHR10642">
    <property type="entry name" value="RIBONUCLEASE H1"/>
    <property type="match status" value="1"/>
</dbReference>
<dbReference type="AlphaFoldDB" id="A0A1T5FQP7"/>
<dbReference type="GO" id="GO:0004523">
    <property type="term" value="F:RNA-DNA hybrid ribonuclease activity"/>
    <property type="evidence" value="ECO:0007669"/>
    <property type="project" value="UniProtKB-UniRule"/>
</dbReference>
<dbReference type="InterPro" id="IPR011320">
    <property type="entry name" value="RNase_H1_N"/>
</dbReference>
<evidence type="ECO:0000256" key="11">
    <source>
        <dbReference type="ARBA" id="ARBA00022842"/>
    </source>
</evidence>
<reference evidence="15 16" key="1">
    <citation type="submission" date="2017-02" db="EMBL/GenBank/DDBJ databases">
        <authorList>
            <person name="Peterson S.W."/>
        </authorList>
    </citation>
    <scope>NUCLEOTIDE SEQUENCE [LARGE SCALE GENOMIC DNA]</scope>
    <source>
        <strain evidence="15 16">DSM 24412</strain>
    </source>
</reference>
<evidence type="ECO:0000256" key="10">
    <source>
        <dbReference type="ARBA" id="ARBA00022801"/>
    </source>
</evidence>
<dbReference type="GO" id="GO:0005737">
    <property type="term" value="C:cytoplasm"/>
    <property type="evidence" value="ECO:0007669"/>
    <property type="project" value="UniProtKB-SubCell"/>
</dbReference>
<evidence type="ECO:0000313" key="16">
    <source>
        <dbReference type="Proteomes" id="UP000191055"/>
    </source>
</evidence>
<keyword evidence="9 12" id="KW-0255">Endonuclease</keyword>
<evidence type="ECO:0000256" key="4">
    <source>
        <dbReference type="ARBA" id="ARBA00005300"/>
    </source>
</evidence>
<keyword evidence="12" id="KW-0963">Cytoplasm</keyword>
<keyword evidence="7 12" id="KW-0540">Nuclease</keyword>
<evidence type="ECO:0000256" key="12">
    <source>
        <dbReference type="PIRNR" id="PIRNR037839"/>
    </source>
</evidence>
<dbReference type="PROSITE" id="PS50879">
    <property type="entry name" value="RNASE_H_1"/>
    <property type="match status" value="1"/>
</dbReference>
<evidence type="ECO:0000259" key="14">
    <source>
        <dbReference type="PROSITE" id="PS50879"/>
    </source>
</evidence>
<accession>A0A1T5FQP7</accession>
<keyword evidence="8 12" id="KW-0479">Metal-binding</keyword>
<dbReference type="GO" id="GO:0003676">
    <property type="term" value="F:nucleic acid binding"/>
    <property type="evidence" value="ECO:0007669"/>
    <property type="project" value="UniProtKB-UniRule"/>
</dbReference>
<dbReference type="InterPro" id="IPR012337">
    <property type="entry name" value="RNaseH-like_sf"/>
</dbReference>
<dbReference type="FunFam" id="3.40.970.10:FF:000002">
    <property type="entry name" value="Ribonuclease H"/>
    <property type="match status" value="1"/>
</dbReference>
<evidence type="ECO:0000256" key="9">
    <source>
        <dbReference type="ARBA" id="ARBA00022759"/>
    </source>
</evidence>
<evidence type="ECO:0000256" key="3">
    <source>
        <dbReference type="ARBA" id="ARBA00004065"/>
    </source>
</evidence>
<dbReference type="EMBL" id="FUYV01000008">
    <property type="protein sequence ID" value="SKB98508.1"/>
    <property type="molecule type" value="Genomic_DNA"/>
</dbReference>